<reference evidence="3" key="1">
    <citation type="journal article" date="2021" name="PeerJ">
        <title>Extensive microbial diversity within the chicken gut microbiome revealed by metagenomics and culture.</title>
        <authorList>
            <person name="Gilroy R."/>
            <person name="Ravi A."/>
            <person name="Getino M."/>
            <person name="Pursley I."/>
            <person name="Horton D.L."/>
            <person name="Alikhan N.F."/>
            <person name="Baker D."/>
            <person name="Gharbi K."/>
            <person name="Hall N."/>
            <person name="Watson M."/>
            <person name="Adriaenssens E.M."/>
            <person name="Foster-Nyarko E."/>
            <person name="Jarju S."/>
            <person name="Secka A."/>
            <person name="Antonio M."/>
            <person name="Oren A."/>
            <person name="Chaudhuri R.R."/>
            <person name="La Ragione R."/>
            <person name="Hildebrand F."/>
            <person name="Pallen M.J."/>
        </authorList>
    </citation>
    <scope>NUCLEOTIDE SEQUENCE</scope>
    <source>
        <strain evidence="3">USASDec5-558</strain>
    </source>
</reference>
<keyword evidence="2" id="KW-0472">Membrane</keyword>
<feature type="region of interest" description="Disordered" evidence="1">
    <location>
        <begin position="1"/>
        <end position="34"/>
    </location>
</feature>
<gene>
    <name evidence="3" type="ORF">H9850_02040</name>
</gene>
<evidence type="ECO:0000313" key="4">
    <source>
        <dbReference type="Proteomes" id="UP000886829"/>
    </source>
</evidence>
<evidence type="ECO:0000256" key="2">
    <source>
        <dbReference type="SAM" id="Phobius"/>
    </source>
</evidence>
<proteinExistence type="predicted"/>
<feature type="compositionally biased region" description="Polar residues" evidence="1">
    <location>
        <begin position="17"/>
        <end position="27"/>
    </location>
</feature>
<comment type="caution">
    <text evidence="3">The sequence shown here is derived from an EMBL/GenBank/DDBJ whole genome shotgun (WGS) entry which is preliminary data.</text>
</comment>
<organism evidence="3 4">
    <name type="scientific">Candidatus Anaerobiospirillum pullistercoris</name>
    <dbReference type="NCBI Taxonomy" id="2838452"/>
    <lineage>
        <taxon>Bacteria</taxon>
        <taxon>Pseudomonadati</taxon>
        <taxon>Pseudomonadota</taxon>
        <taxon>Gammaproteobacteria</taxon>
        <taxon>Aeromonadales</taxon>
        <taxon>Succinivibrionaceae</taxon>
        <taxon>Anaerobiospirillum</taxon>
    </lineage>
</organism>
<reference evidence="3" key="2">
    <citation type="submission" date="2021-04" db="EMBL/GenBank/DDBJ databases">
        <authorList>
            <person name="Gilroy R."/>
        </authorList>
    </citation>
    <scope>NUCLEOTIDE SEQUENCE</scope>
    <source>
        <strain evidence="3">USASDec5-558</strain>
    </source>
</reference>
<accession>A0A9D1WDD0</accession>
<keyword evidence="2" id="KW-1133">Transmembrane helix</keyword>
<name>A0A9D1WDD0_9GAMM</name>
<dbReference type="Proteomes" id="UP000886829">
    <property type="component" value="Unassembled WGS sequence"/>
</dbReference>
<dbReference type="AlphaFoldDB" id="A0A9D1WDD0"/>
<dbReference type="EMBL" id="DXEV01000039">
    <property type="protein sequence ID" value="HIX56237.1"/>
    <property type="molecule type" value="Genomic_DNA"/>
</dbReference>
<sequence>MELGHGTSGQKDIAPKTATSKSSNSSDRGSEPLRRVKSTTNYTVPLGTVKFWRIAFKVTDLSFDFRRYDLLDTSATGIQLFTDPESLGNTYYDLCRQNKRYQPFHPDFVQTYFLSLFGQTSFPCNIFVFIEELKMNKGVFVEEPHELTMSAADLSPNEKKAQLAALAAREERANAGRPQEQPSFLRRLLGTKSNIHRVQFGKNDSCTVAPDFELFYLESPKLNTDAGSVNDLFLSLTSRYLRGSPAQRGVGMLRHHSFVCFTDSCGMEFMRYIGFRGLVPTMRGANTLIPLILLIGEALGYKHSLSRVNELLAKTMKQKLSLGPRRLNARPKYHLRALMAMYQQAELFLTQTYLRSHLDYRNRLANDLANELSTRLSIKEDYERIKEQLKPLQQLQAQLSTQEIIKAQGSLRFAIIALGFTMVLAVVAVCVILGVEPMMRLLNQLGIQTPSWLNLQ</sequence>
<feature type="transmembrane region" description="Helical" evidence="2">
    <location>
        <begin position="413"/>
        <end position="435"/>
    </location>
</feature>
<evidence type="ECO:0000313" key="3">
    <source>
        <dbReference type="EMBL" id="HIX56237.1"/>
    </source>
</evidence>
<evidence type="ECO:0000256" key="1">
    <source>
        <dbReference type="SAM" id="MobiDB-lite"/>
    </source>
</evidence>
<keyword evidence="2" id="KW-0812">Transmembrane</keyword>
<protein>
    <submittedName>
        <fullName evidence="3">Uncharacterized protein</fullName>
    </submittedName>
</protein>